<evidence type="ECO:0000313" key="11">
    <source>
        <dbReference type="EMBL" id="MFC3638927.1"/>
    </source>
</evidence>
<feature type="domain" description="Acyl-CoA dehydrogenase/oxidase C-terminal" evidence="8">
    <location>
        <begin position="247"/>
        <end position="396"/>
    </location>
</feature>
<gene>
    <name evidence="11" type="ORF">ACFONL_16425</name>
</gene>
<feature type="domain" description="Acyl-CoA dehydrogenase/oxidase N-terminal" evidence="10">
    <location>
        <begin position="7"/>
        <end position="129"/>
    </location>
</feature>
<comment type="caution">
    <text evidence="11">The sequence shown here is derived from an EMBL/GenBank/DDBJ whole genome shotgun (WGS) entry which is preliminary data.</text>
</comment>
<evidence type="ECO:0000256" key="2">
    <source>
        <dbReference type="ARBA" id="ARBA00009347"/>
    </source>
</evidence>
<dbReference type="Proteomes" id="UP001595704">
    <property type="component" value="Unassembled WGS sequence"/>
</dbReference>
<evidence type="ECO:0000259" key="9">
    <source>
        <dbReference type="Pfam" id="PF02770"/>
    </source>
</evidence>
<evidence type="ECO:0000256" key="4">
    <source>
        <dbReference type="ARBA" id="ARBA00022630"/>
    </source>
</evidence>
<dbReference type="InterPro" id="IPR009075">
    <property type="entry name" value="AcylCo_DH/oxidase_C"/>
</dbReference>
<evidence type="ECO:0000256" key="3">
    <source>
        <dbReference type="ARBA" id="ARBA00011738"/>
    </source>
</evidence>
<keyword evidence="5 7" id="KW-0274">FAD</keyword>
<keyword evidence="4 7" id="KW-0285">Flavoprotein</keyword>
<evidence type="ECO:0000256" key="6">
    <source>
        <dbReference type="ARBA" id="ARBA00023002"/>
    </source>
</evidence>
<dbReference type="Gene3D" id="2.40.110.10">
    <property type="entry name" value="Butyryl-CoA Dehydrogenase, subunit A, domain 2"/>
    <property type="match status" value="1"/>
</dbReference>
<dbReference type="SUPFAM" id="SSF47203">
    <property type="entry name" value="Acyl-CoA dehydrogenase C-terminal domain-like"/>
    <property type="match status" value="1"/>
</dbReference>
<evidence type="ECO:0000259" key="8">
    <source>
        <dbReference type="Pfam" id="PF00441"/>
    </source>
</evidence>
<evidence type="ECO:0000313" key="12">
    <source>
        <dbReference type="Proteomes" id="UP001595704"/>
    </source>
</evidence>
<organism evidence="11 12">
    <name type="scientific">Camelimonas fluminis</name>
    <dbReference type="NCBI Taxonomy" id="1576911"/>
    <lineage>
        <taxon>Bacteria</taxon>
        <taxon>Pseudomonadati</taxon>
        <taxon>Pseudomonadota</taxon>
        <taxon>Alphaproteobacteria</taxon>
        <taxon>Hyphomicrobiales</taxon>
        <taxon>Chelatococcaceae</taxon>
        <taxon>Camelimonas</taxon>
    </lineage>
</organism>
<sequence>MNFEHDEKVERLRAQLDDFMRFHVEPANREWHNEVAAGRYPLALIERLKSRAFMEGLWNLFLPGLREDEPGQRLSNLEYAPLAEIMGRVHWASEVFNCSAPDSGNMELLHLFATPAQRAEWLDPLMIGEIRSCFAMSEPDTASSDARNIQTTIRRDGDSYVINGRKWFITGANHPNCRFAIVMGVTGDHAPDGSSGQHSMVIAPMDAPGLEVVRNIPIMHHNSPEGNCELLFRNVRVPASNIIGQEGNGFKLAQQRLGPGRVHHCMRTIGQCELALELMCERALERKTFGRHIADFANVQDWIAETRLEIDQARLLVLKVADRMDREGNAAARVDVSAIKIVAARLQTRVIDRAIQVFGAMGLTPDTPLSYLWTWGRALRFLDGPDEVHLRVVARDELAKAKAINGKNAAYFVPPAGLVAG</sequence>
<dbReference type="InterPro" id="IPR009100">
    <property type="entry name" value="AcylCoA_DH/oxidase_NM_dom_sf"/>
</dbReference>
<evidence type="ECO:0000256" key="7">
    <source>
        <dbReference type="RuleBase" id="RU362125"/>
    </source>
</evidence>
<dbReference type="InterPro" id="IPR046373">
    <property type="entry name" value="Acyl-CoA_Oxase/DH_mid-dom_sf"/>
</dbReference>
<dbReference type="Gene3D" id="1.10.540.10">
    <property type="entry name" value="Acyl-CoA dehydrogenase/oxidase, N-terminal domain"/>
    <property type="match status" value="1"/>
</dbReference>
<reference evidence="12" key="1">
    <citation type="journal article" date="2019" name="Int. J. Syst. Evol. Microbiol.">
        <title>The Global Catalogue of Microorganisms (GCM) 10K type strain sequencing project: providing services to taxonomists for standard genome sequencing and annotation.</title>
        <authorList>
            <consortium name="The Broad Institute Genomics Platform"/>
            <consortium name="The Broad Institute Genome Sequencing Center for Infectious Disease"/>
            <person name="Wu L."/>
            <person name="Ma J."/>
        </authorList>
    </citation>
    <scope>NUCLEOTIDE SEQUENCE [LARGE SCALE GENOMIC DNA]</scope>
    <source>
        <strain evidence="12">KCTC 42282</strain>
    </source>
</reference>
<accession>A0ABV7UL99</accession>
<keyword evidence="6 7" id="KW-0560">Oxidoreductase</keyword>
<dbReference type="InterPro" id="IPR050741">
    <property type="entry name" value="Acyl-CoA_dehydrogenase"/>
</dbReference>
<protein>
    <submittedName>
        <fullName evidence="11">Acyl-CoA dehydrogenase family protein</fullName>
    </submittedName>
</protein>
<dbReference type="Pfam" id="PF02771">
    <property type="entry name" value="Acyl-CoA_dh_N"/>
    <property type="match status" value="1"/>
</dbReference>
<dbReference type="PANTHER" id="PTHR48083">
    <property type="entry name" value="MEDIUM-CHAIN SPECIFIC ACYL-COA DEHYDROGENASE, MITOCHONDRIAL-RELATED"/>
    <property type="match status" value="1"/>
</dbReference>
<dbReference type="Gene3D" id="1.20.140.10">
    <property type="entry name" value="Butyryl-CoA Dehydrogenase, subunit A, domain 3"/>
    <property type="match status" value="1"/>
</dbReference>
<dbReference type="InterPro" id="IPR037069">
    <property type="entry name" value="AcylCoA_DH/ox_N_sf"/>
</dbReference>
<evidence type="ECO:0000256" key="5">
    <source>
        <dbReference type="ARBA" id="ARBA00022827"/>
    </source>
</evidence>
<proteinExistence type="inferred from homology"/>
<name>A0ABV7UL99_9HYPH</name>
<dbReference type="SUPFAM" id="SSF56645">
    <property type="entry name" value="Acyl-CoA dehydrogenase NM domain-like"/>
    <property type="match status" value="1"/>
</dbReference>
<evidence type="ECO:0000259" key="10">
    <source>
        <dbReference type="Pfam" id="PF02771"/>
    </source>
</evidence>
<dbReference type="Pfam" id="PF00441">
    <property type="entry name" value="Acyl-CoA_dh_1"/>
    <property type="match status" value="1"/>
</dbReference>
<dbReference type="Pfam" id="PF02770">
    <property type="entry name" value="Acyl-CoA_dh_M"/>
    <property type="match status" value="1"/>
</dbReference>
<dbReference type="InterPro" id="IPR006091">
    <property type="entry name" value="Acyl-CoA_Oxase/DH_mid-dom"/>
</dbReference>
<comment type="cofactor">
    <cofactor evidence="1 7">
        <name>FAD</name>
        <dbReference type="ChEBI" id="CHEBI:57692"/>
    </cofactor>
</comment>
<dbReference type="InterPro" id="IPR036250">
    <property type="entry name" value="AcylCo_DH-like_C"/>
</dbReference>
<comment type="subunit">
    <text evidence="3">Homodimer.</text>
</comment>
<comment type="similarity">
    <text evidence="2 7">Belongs to the acyl-CoA dehydrogenase family.</text>
</comment>
<dbReference type="InterPro" id="IPR013786">
    <property type="entry name" value="AcylCoA_DH/ox_N"/>
</dbReference>
<dbReference type="PANTHER" id="PTHR48083:SF13">
    <property type="entry name" value="ACYL-COA DEHYDROGENASE FAMILY MEMBER 11"/>
    <property type="match status" value="1"/>
</dbReference>
<feature type="domain" description="Acyl-CoA oxidase/dehydrogenase middle" evidence="9">
    <location>
        <begin position="133"/>
        <end position="235"/>
    </location>
</feature>
<evidence type="ECO:0000256" key="1">
    <source>
        <dbReference type="ARBA" id="ARBA00001974"/>
    </source>
</evidence>
<keyword evidence="12" id="KW-1185">Reference proteome</keyword>
<dbReference type="EMBL" id="JBHRYC010000082">
    <property type="protein sequence ID" value="MFC3638927.1"/>
    <property type="molecule type" value="Genomic_DNA"/>
</dbReference>
<dbReference type="RefSeq" id="WP_191320230.1">
    <property type="nucleotide sequence ID" value="NZ_BNCG01000015.1"/>
</dbReference>